<gene>
    <name evidence="2" type="ORF">GCM10010468_71560</name>
</gene>
<feature type="signal peptide" evidence="1">
    <location>
        <begin position="1"/>
        <end position="24"/>
    </location>
</feature>
<evidence type="ECO:0000313" key="2">
    <source>
        <dbReference type="EMBL" id="GAA3236997.1"/>
    </source>
</evidence>
<dbReference type="Proteomes" id="UP001501237">
    <property type="component" value="Unassembled WGS sequence"/>
</dbReference>
<feature type="chain" id="PRO_5045866150" description="Secreted protein" evidence="1">
    <location>
        <begin position="25"/>
        <end position="229"/>
    </location>
</feature>
<evidence type="ECO:0000256" key="1">
    <source>
        <dbReference type="SAM" id="SignalP"/>
    </source>
</evidence>
<dbReference type="EMBL" id="BAAAUV010000031">
    <property type="protein sequence ID" value="GAA3236997.1"/>
    <property type="molecule type" value="Genomic_DNA"/>
</dbReference>
<evidence type="ECO:0000313" key="3">
    <source>
        <dbReference type="Proteomes" id="UP001501237"/>
    </source>
</evidence>
<comment type="caution">
    <text evidence="2">The sequence shown here is derived from an EMBL/GenBank/DDBJ whole genome shotgun (WGS) entry which is preliminary data.</text>
</comment>
<evidence type="ECO:0008006" key="4">
    <source>
        <dbReference type="Google" id="ProtNLM"/>
    </source>
</evidence>
<reference evidence="3" key="1">
    <citation type="journal article" date="2019" name="Int. J. Syst. Evol. Microbiol.">
        <title>The Global Catalogue of Microorganisms (GCM) 10K type strain sequencing project: providing services to taxonomists for standard genome sequencing and annotation.</title>
        <authorList>
            <consortium name="The Broad Institute Genomics Platform"/>
            <consortium name="The Broad Institute Genome Sequencing Center for Infectious Disease"/>
            <person name="Wu L."/>
            <person name="Ma J."/>
        </authorList>
    </citation>
    <scope>NUCLEOTIDE SEQUENCE [LARGE SCALE GENOMIC DNA]</scope>
    <source>
        <strain evidence="3">JCM 9377</strain>
    </source>
</reference>
<sequence>MRRLATVLASAALALGVTANPAHAANTYHPSEADFADCPAPPAGASGWTCYAFTALDGQFRLKNMTARVNNPIRLTVGQGTVGGATVAVVGSLKGDPMPFVRGVLGTPLEIPDPTGWKVQIEATGKVTPGFLYPSEIGVKAKIIGSGLGDNCYIGASGEPTVLKPRTQWMLPWLFDGVPMLQTKVYDDIFTIDWATGCESPLVNTLIGKANATSNHMDITWAVRHKTIQ</sequence>
<organism evidence="2 3">
    <name type="scientific">Actinocorallia longicatena</name>
    <dbReference type="NCBI Taxonomy" id="111803"/>
    <lineage>
        <taxon>Bacteria</taxon>
        <taxon>Bacillati</taxon>
        <taxon>Actinomycetota</taxon>
        <taxon>Actinomycetes</taxon>
        <taxon>Streptosporangiales</taxon>
        <taxon>Thermomonosporaceae</taxon>
        <taxon>Actinocorallia</taxon>
    </lineage>
</organism>
<name>A0ABP6QK46_9ACTN</name>
<keyword evidence="1" id="KW-0732">Signal</keyword>
<dbReference type="RefSeq" id="WP_344837539.1">
    <property type="nucleotide sequence ID" value="NZ_BAAAUV010000031.1"/>
</dbReference>
<proteinExistence type="predicted"/>
<accession>A0ABP6QK46</accession>
<keyword evidence="3" id="KW-1185">Reference proteome</keyword>
<protein>
    <recommendedName>
        <fullName evidence="4">Secreted protein</fullName>
    </recommendedName>
</protein>